<dbReference type="PATRIC" id="fig|989403.3.peg.250"/>
<evidence type="ECO:0000313" key="1">
    <source>
        <dbReference type="EMBL" id="KZL21812.1"/>
    </source>
</evidence>
<protein>
    <submittedName>
        <fullName evidence="1">Uncharacterized protein</fullName>
    </submittedName>
</protein>
<dbReference type="OrthoDB" id="564699at2"/>
<reference evidence="1 2" key="1">
    <citation type="journal article" date="2016" name="Front. Microbiol.">
        <title>Comparative Genomic Analysis Reveals a Diverse Repertoire of Genes Involved in Prokaryote-Eukaryote Interactions within the Pseudovibrio Genus.</title>
        <authorList>
            <person name="Romano S."/>
            <person name="Fernandez-Guerra A."/>
            <person name="Reen F.J."/>
            <person name="Glockner F.O."/>
            <person name="Crowley S.P."/>
            <person name="O'Sullivan O."/>
            <person name="Cotter P.D."/>
            <person name="Adams C."/>
            <person name="Dobson A.D."/>
            <person name="O'Gara F."/>
        </authorList>
    </citation>
    <scope>NUCLEOTIDE SEQUENCE [LARGE SCALE GENOMIC DNA]</scope>
    <source>
        <strain evidence="1 2">Ad2</strain>
    </source>
</reference>
<accession>A0A166B1H3</accession>
<gene>
    <name evidence="1" type="ORF">PsAD2_00238</name>
</gene>
<keyword evidence="2" id="KW-1185">Reference proteome</keyword>
<dbReference type="Pfam" id="PF10983">
    <property type="entry name" value="DUF2793"/>
    <property type="match status" value="1"/>
</dbReference>
<dbReference type="InterPro" id="IPR021251">
    <property type="entry name" value="DUF2793"/>
</dbReference>
<comment type="caution">
    <text evidence="1">The sequence shown here is derived from an EMBL/GenBank/DDBJ whole genome shotgun (WGS) entry which is preliminary data.</text>
</comment>
<dbReference type="AlphaFoldDB" id="A0A166B1H3"/>
<proteinExistence type="predicted"/>
<sequence length="257" mass="26613">MSNTAHLNLPVIAAAQSQKHVTHNEALALIDLLVQLSVISNSVGEPPADPVEGARYIVPAGATGAFAGYENQIAAFDTGAWRFIAPGTGWCAWVESAGGMQVHSNGAWGLLSAVAGLGIDPGTGGLAIQQERTVLSETDHGAQSQFVTVEEELSLAGSSVNSTVVIPDRAFVFCVSSRTVEDVTGVWQYHVGIAGEAEKFGGYLGIAEGSTNAGVIGPQAFYADTPIVISAHGDTGAFVGGKVRIALHYFLPVIPQE</sequence>
<dbReference type="EMBL" id="LMCB01000002">
    <property type="protein sequence ID" value="KZL21812.1"/>
    <property type="molecule type" value="Genomic_DNA"/>
</dbReference>
<dbReference type="Proteomes" id="UP000076577">
    <property type="component" value="Unassembled WGS sequence"/>
</dbReference>
<organism evidence="1 2">
    <name type="scientific">Pseudovibrio axinellae</name>
    <dbReference type="NCBI Taxonomy" id="989403"/>
    <lineage>
        <taxon>Bacteria</taxon>
        <taxon>Pseudomonadati</taxon>
        <taxon>Pseudomonadota</taxon>
        <taxon>Alphaproteobacteria</taxon>
        <taxon>Hyphomicrobiales</taxon>
        <taxon>Stappiaceae</taxon>
        <taxon>Pseudovibrio</taxon>
    </lineage>
</organism>
<dbReference type="RefSeq" id="WP_068000946.1">
    <property type="nucleotide sequence ID" value="NZ_FOFM01000004.1"/>
</dbReference>
<dbReference type="STRING" id="989403.SAMN05421798_104232"/>
<evidence type="ECO:0000313" key="2">
    <source>
        <dbReference type="Proteomes" id="UP000076577"/>
    </source>
</evidence>
<name>A0A166B1H3_9HYPH</name>